<reference evidence="2" key="1">
    <citation type="submission" date="2016-11" db="UniProtKB">
        <authorList>
            <consortium name="WormBaseParasite"/>
        </authorList>
    </citation>
    <scope>IDENTIFICATION</scope>
</reference>
<evidence type="ECO:0000313" key="2">
    <source>
        <dbReference type="WBParaSite" id="Hba_04116"/>
    </source>
</evidence>
<dbReference type="AlphaFoldDB" id="A0A1I7WGJ7"/>
<dbReference type="Proteomes" id="UP000095283">
    <property type="component" value="Unplaced"/>
</dbReference>
<sequence>MIEKFSLVPLMYATFRKRGRIAIIPFFGVKQRNNLTGGRGTSDDWSKAKLIEPLIFHRARRRSTYTRAPKQSHADDS</sequence>
<dbReference type="WBParaSite" id="Hba_04116">
    <property type="protein sequence ID" value="Hba_04116"/>
    <property type="gene ID" value="Hba_04116"/>
</dbReference>
<keyword evidence="1" id="KW-1185">Reference proteome</keyword>
<evidence type="ECO:0000313" key="1">
    <source>
        <dbReference type="Proteomes" id="UP000095283"/>
    </source>
</evidence>
<organism evidence="1 2">
    <name type="scientific">Heterorhabditis bacteriophora</name>
    <name type="common">Entomopathogenic nematode worm</name>
    <dbReference type="NCBI Taxonomy" id="37862"/>
    <lineage>
        <taxon>Eukaryota</taxon>
        <taxon>Metazoa</taxon>
        <taxon>Ecdysozoa</taxon>
        <taxon>Nematoda</taxon>
        <taxon>Chromadorea</taxon>
        <taxon>Rhabditida</taxon>
        <taxon>Rhabditina</taxon>
        <taxon>Rhabditomorpha</taxon>
        <taxon>Strongyloidea</taxon>
        <taxon>Heterorhabditidae</taxon>
        <taxon>Heterorhabditis</taxon>
    </lineage>
</organism>
<accession>A0A1I7WGJ7</accession>
<proteinExistence type="predicted"/>
<protein>
    <submittedName>
        <fullName evidence="2">Arm-DNA-bind_3 domain-containing protein</fullName>
    </submittedName>
</protein>
<name>A0A1I7WGJ7_HETBA</name>